<evidence type="ECO:0000313" key="1">
    <source>
        <dbReference type="EMBL" id="KAJ2878565.1"/>
    </source>
</evidence>
<keyword evidence="2" id="KW-1185">Reference proteome</keyword>
<feature type="non-terminal residue" evidence="1">
    <location>
        <position position="98"/>
    </location>
</feature>
<name>A0ACC1LTB6_9FUNG</name>
<dbReference type="EMBL" id="JANBVB010003509">
    <property type="protein sequence ID" value="KAJ2878565.1"/>
    <property type="molecule type" value="Genomic_DNA"/>
</dbReference>
<accession>A0ACC1LTB6</accession>
<evidence type="ECO:0000313" key="2">
    <source>
        <dbReference type="Proteomes" id="UP001139981"/>
    </source>
</evidence>
<reference evidence="1" key="1">
    <citation type="submission" date="2022-07" db="EMBL/GenBank/DDBJ databases">
        <title>Phylogenomic reconstructions and comparative analyses of Kickxellomycotina fungi.</title>
        <authorList>
            <person name="Reynolds N.K."/>
            <person name="Stajich J.E."/>
            <person name="Barry K."/>
            <person name="Grigoriev I.V."/>
            <person name="Crous P."/>
            <person name="Smith M.E."/>
        </authorList>
    </citation>
    <scope>NUCLEOTIDE SEQUENCE</scope>
    <source>
        <strain evidence="1">CBS 190363</strain>
    </source>
</reference>
<proteinExistence type="predicted"/>
<gene>
    <name evidence="1" type="ORF">IWW38_006292</name>
</gene>
<organism evidence="1 2">
    <name type="scientific">Coemansia aciculifera</name>
    <dbReference type="NCBI Taxonomy" id="417176"/>
    <lineage>
        <taxon>Eukaryota</taxon>
        <taxon>Fungi</taxon>
        <taxon>Fungi incertae sedis</taxon>
        <taxon>Zoopagomycota</taxon>
        <taxon>Kickxellomycotina</taxon>
        <taxon>Kickxellomycetes</taxon>
        <taxon>Kickxellales</taxon>
        <taxon>Kickxellaceae</taxon>
        <taxon>Coemansia</taxon>
    </lineage>
</organism>
<protein>
    <submittedName>
        <fullName evidence="1">Uncharacterized protein</fullName>
    </submittedName>
</protein>
<comment type="caution">
    <text evidence="1">The sequence shown here is derived from an EMBL/GenBank/DDBJ whole genome shotgun (WGS) entry which is preliminary data.</text>
</comment>
<sequence length="98" mass="10315">MAVVERAVSGGTVVSFYQGARGYIATTAAGAKLPEAGQVIKCRILSTDESKRRIWASLNVDLDVPMSEVLEQAKPASRNAAAAEYSTDVSQVSIGDIV</sequence>
<dbReference type="Proteomes" id="UP001139981">
    <property type="component" value="Unassembled WGS sequence"/>
</dbReference>